<dbReference type="Proteomes" id="UP000816034">
    <property type="component" value="Unassembled WGS sequence"/>
</dbReference>
<feature type="compositionally biased region" description="Polar residues" evidence="1">
    <location>
        <begin position="140"/>
        <end position="177"/>
    </location>
</feature>
<evidence type="ECO:0000256" key="1">
    <source>
        <dbReference type="SAM" id="MobiDB-lite"/>
    </source>
</evidence>
<feature type="compositionally biased region" description="Low complexity" evidence="1">
    <location>
        <begin position="220"/>
        <end position="230"/>
    </location>
</feature>
<keyword evidence="3" id="KW-1185">Reference proteome</keyword>
<evidence type="ECO:0000313" key="3">
    <source>
        <dbReference type="Proteomes" id="UP000816034"/>
    </source>
</evidence>
<feature type="compositionally biased region" description="Basic and acidic residues" evidence="1">
    <location>
        <begin position="178"/>
        <end position="191"/>
    </location>
</feature>
<accession>A0AA88KQ04</accession>
<reference evidence="2 3" key="1">
    <citation type="journal article" date="2018" name="BMC Genomics">
        <title>The genome of Naegleria lovaniensis, the basis for a comparative approach to unravel pathogenicity factors of the human pathogenic amoeba N. fowleri.</title>
        <authorList>
            <person name="Liechti N."/>
            <person name="Schurch N."/>
            <person name="Bruggmann R."/>
            <person name="Wittwer M."/>
        </authorList>
    </citation>
    <scope>NUCLEOTIDE SEQUENCE [LARGE SCALE GENOMIC DNA]</scope>
    <source>
        <strain evidence="2 3">ATCC 30569</strain>
    </source>
</reference>
<name>A0AA88KQ04_NAELO</name>
<feature type="compositionally biased region" description="Acidic residues" evidence="1">
    <location>
        <begin position="294"/>
        <end position="304"/>
    </location>
</feature>
<feature type="region of interest" description="Disordered" evidence="1">
    <location>
        <begin position="126"/>
        <end position="262"/>
    </location>
</feature>
<comment type="caution">
    <text evidence="2">The sequence shown here is derived from an EMBL/GenBank/DDBJ whole genome shotgun (WGS) entry which is preliminary data.</text>
</comment>
<protein>
    <submittedName>
        <fullName evidence="2">Uncharacterized protein</fullName>
    </submittedName>
</protein>
<feature type="compositionally biased region" description="Polar residues" evidence="1">
    <location>
        <begin position="192"/>
        <end position="210"/>
    </location>
</feature>
<dbReference type="GeneID" id="68105730"/>
<feature type="compositionally biased region" description="Acidic residues" evidence="1">
    <location>
        <begin position="231"/>
        <end position="247"/>
    </location>
</feature>
<dbReference type="RefSeq" id="XP_044553686.1">
    <property type="nucleotide sequence ID" value="XM_044689135.1"/>
</dbReference>
<feature type="compositionally biased region" description="Polar residues" evidence="1">
    <location>
        <begin position="275"/>
        <end position="291"/>
    </location>
</feature>
<gene>
    <name evidence="2" type="ORF">C9374_013277</name>
</gene>
<feature type="region of interest" description="Disordered" evidence="1">
    <location>
        <begin position="275"/>
        <end position="324"/>
    </location>
</feature>
<sequence length="453" mass="52060">MSNNTTSITSGPLTGPKLDRFIYIWFSEFILFFKNEHATHMDQHKTMTITKIQQLLSNAKTLDLNQYPRDVVLEIGTVLTRFRDYATDNFSDPVMMSEIPLLLKCLDEFDLFHLFVLKKVKPKCTPNVPLETSEPKHDTNSTSNSNMALPTQTVPQDNNPTATAKQDATLQQNNSKEATPKRKLSETDFAEKSSTLNSNKPSTILSSTPSKSEENRSKRVSTSTRSSNDMSESEEEEEEVPDSDDDDLQRTPTPKCARKKKILLSRLRDNKELCSTTTQEPHTNHPPQTALSDLYEESESDDDSSYFSTSSNDPEGSKPKTKKPCPKIRVPFDVVLKEFVNYASKPLVPFSQFDFGTQEVAYYNFRAYLESKSLQVKGWFNSYYKECPKLFYLLPNSKIRMRSAAIKQLLAEKPDIVNKLKQLPKDYPQDFTELKHKYDEFQKRENERKQKHH</sequence>
<proteinExistence type="predicted"/>
<dbReference type="AlphaFoldDB" id="A0AA88KQ04"/>
<evidence type="ECO:0000313" key="2">
    <source>
        <dbReference type="EMBL" id="KAG2391792.1"/>
    </source>
</evidence>
<dbReference type="EMBL" id="PYSW02000006">
    <property type="protein sequence ID" value="KAG2391792.1"/>
    <property type="molecule type" value="Genomic_DNA"/>
</dbReference>
<organism evidence="2 3">
    <name type="scientific">Naegleria lovaniensis</name>
    <name type="common">Amoeba</name>
    <dbReference type="NCBI Taxonomy" id="51637"/>
    <lineage>
        <taxon>Eukaryota</taxon>
        <taxon>Discoba</taxon>
        <taxon>Heterolobosea</taxon>
        <taxon>Tetramitia</taxon>
        <taxon>Eutetramitia</taxon>
        <taxon>Vahlkampfiidae</taxon>
        <taxon>Naegleria</taxon>
    </lineage>
</organism>